<protein>
    <recommendedName>
        <fullName evidence="4">Cache domain-containing protein</fullName>
    </recommendedName>
</protein>
<sequence>MSQLKWICFFFSVGLSLFGCATPEKELQSKNFDKLKALIQEMESEGELMARQLDTVVQFYSYLLTKKDSILRNPLPNPYSYQGAFSTNIPGEDPKLSSIIILNSTPNRQKAEKEVVLTNALDSVFMEFKKNNPLAVQIYSNSFMQVSRVYPAYDSKNIVDPDIDVTKFNFFYEADLEHNPKKGLVWIPDPYIDPAGKGWILSVLHPVYDGSELFAVLGVDYTVGDIIETFLNSVEGEFVLVNAKGDIVAGKSLGIKALSLPPLKNHVYRETIQSDNFRISDFNLFNSKSREVRRMAQDFLLQKNDRFIFENEPNLKQAICIPFPTMGWFLIEVFPNS</sequence>
<evidence type="ECO:0000313" key="3">
    <source>
        <dbReference type="Proteomes" id="UP000198756"/>
    </source>
</evidence>
<gene>
    <name evidence="2" type="ORF">SAMN03080617_00877</name>
</gene>
<dbReference type="Gene3D" id="3.30.450.20">
    <property type="entry name" value="PAS domain"/>
    <property type="match status" value="1"/>
</dbReference>
<dbReference type="RefSeq" id="WP_092728726.1">
    <property type="nucleotide sequence ID" value="NZ_FMXE01000005.1"/>
</dbReference>
<evidence type="ECO:0000256" key="1">
    <source>
        <dbReference type="SAM" id="SignalP"/>
    </source>
</evidence>
<reference evidence="3" key="1">
    <citation type="submission" date="2016-10" db="EMBL/GenBank/DDBJ databases">
        <authorList>
            <person name="Varghese N."/>
            <person name="Submissions S."/>
        </authorList>
    </citation>
    <scope>NUCLEOTIDE SEQUENCE [LARGE SCALE GENOMIC DNA]</scope>
    <source>
        <strain evidence="3">DSM 22703</strain>
    </source>
</reference>
<dbReference type="PROSITE" id="PS51257">
    <property type="entry name" value="PROKAR_LIPOPROTEIN"/>
    <property type="match status" value="1"/>
</dbReference>
<keyword evidence="3" id="KW-1185">Reference proteome</keyword>
<dbReference type="CDD" id="cd18773">
    <property type="entry name" value="PDC1_HK_sensor"/>
    <property type="match status" value="1"/>
</dbReference>
<feature type="chain" id="PRO_5011522944" description="Cache domain-containing protein" evidence="1">
    <location>
        <begin position="22"/>
        <end position="337"/>
    </location>
</feature>
<dbReference type="EMBL" id="FMXE01000005">
    <property type="protein sequence ID" value="SDA52455.1"/>
    <property type="molecule type" value="Genomic_DNA"/>
</dbReference>
<accession>A0A1G5W5C7</accession>
<organism evidence="2 3">
    <name type="scientific">Algoriphagus alkaliphilus</name>
    <dbReference type="NCBI Taxonomy" id="279824"/>
    <lineage>
        <taxon>Bacteria</taxon>
        <taxon>Pseudomonadati</taxon>
        <taxon>Bacteroidota</taxon>
        <taxon>Cytophagia</taxon>
        <taxon>Cytophagales</taxon>
        <taxon>Cyclobacteriaceae</taxon>
        <taxon>Algoriphagus</taxon>
    </lineage>
</organism>
<evidence type="ECO:0008006" key="4">
    <source>
        <dbReference type="Google" id="ProtNLM"/>
    </source>
</evidence>
<dbReference type="AlphaFoldDB" id="A0A1G5W5C7"/>
<dbReference type="Proteomes" id="UP000198756">
    <property type="component" value="Unassembled WGS sequence"/>
</dbReference>
<feature type="signal peptide" evidence="1">
    <location>
        <begin position="1"/>
        <end position="21"/>
    </location>
</feature>
<name>A0A1G5W5C7_9BACT</name>
<dbReference type="STRING" id="279824.SAMN03080617_00877"/>
<proteinExistence type="predicted"/>
<evidence type="ECO:0000313" key="2">
    <source>
        <dbReference type="EMBL" id="SDA52455.1"/>
    </source>
</evidence>
<keyword evidence="1" id="KW-0732">Signal</keyword>
<dbReference type="OrthoDB" id="9770795at2"/>